<sequence length="178" mass="19428">MELKLELPGALPLTAEEFAAVPVVEGARIELEEGSLVVMAVAQMMWHTLTARRIEAWFQAQGIFAAREVGVVVGPRSVPAPDVTAFHKPVTDLRRSQFPAADVRCVVEVVSPESTKRDRTLKPLLYAEAGIPEFWLVEEHPDLPSDAVIQQYELPRTAAGAAYAVARTITLSELEGGQ</sequence>
<organism evidence="2 3">
    <name type="scientific">Phytohabitans suffuscus</name>
    <dbReference type="NCBI Taxonomy" id="624315"/>
    <lineage>
        <taxon>Bacteria</taxon>
        <taxon>Bacillati</taxon>
        <taxon>Actinomycetota</taxon>
        <taxon>Actinomycetes</taxon>
        <taxon>Micromonosporales</taxon>
        <taxon>Micromonosporaceae</taxon>
    </lineage>
</organism>
<dbReference type="Gene3D" id="3.90.1570.10">
    <property type="entry name" value="tt1808, chain A"/>
    <property type="match status" value="1"/>
</dbReference>
<evidence type="ECO:0000313" key="3">
    <source>
        <dbReference type="Proteomes" id="UP000503011"/>
    </source>
</evidence>
<dbReference type="PANTHER" id="PTHR35400:SF3">
    <property type="entry name" value="SLL1072 PROTEIN"/>
    <property type="match status" value="1"/>
</dbReference>
<proteinExistence type="predicted"/>
<dbReference type="EMBL" id="AP022871">
    <property type="protein sequence ID" value="BCB85489.1"/>
    <property type="molecule type" value="Genomic_DNA"/>
</dbReference>
<dbReference type="Pfam" id="PF05685">
    <property type="entry name" value="Uma2"/>
    <property type="match status" value="1"/>
</dbReference>
<name>A0A6F8YHK0_9ACTN</name>
<evidence type="ECO:0000259" key="1">
    <source>
        <dbReference type="Pfam" id="PF05685"/>
    </source>
</evidence>
<dbReference type="InterPro" id="IPR012296">
    <property type="entry name" value="Nuclease_put_TT1808"/>
</dbReference>
<feature type="domain" description="Putative restriction endonuclease" evidence="1">
    <location>
        <begin position="16"/>
        <end position="144"/>
    </location>
</feature>
<protein>
    <recommendedName>
        <fullName evidence="1">Putative restriction endonuclease domain-containing protein</fullName>
    </recommendedName>
</protein>
<accession>A0A6F8YHK0</accession>
<dbReference type="SUPFAM" id="SSF52980">
    <property type="entry name" value="Restriction endonuclease-like"/>
    <property type="match status" value="1"/>
</dbReference>
<dbReference type="AlphaFoldDB" id="A0A6F8YHK0"/>
<dbReference type="InterPro" id="IPR008538">
    <property type="entry name" value="Uma2"/>
</dbReference>
<dbReference type="RefSeq" id="WP_173157155.1">
    <property type="nucleotide sequence ID" value="NZ_AP022871.1"/>
</dbReference>
<dbReference type="InterPro" id="IPR011335">
    <property type="entry name" value="Restrct_endonuc-II-like"/>
</dbReference>
<dbReference type="PANTHER" id="PTHR35400">
    <property type="entry name" value="SLR1083 PROTEIN"/>
    <property type="match status" value="1"/>
</dbReference>
<dbReference type="CDD" id="cd06260">
    <property type="entry name" value="DUF820-like"/>
    <property type="match status" value="1"/>
</dbReference>
<keyword evidence="3" id="KW-1185">Reference proteome</keyword>
<gene>
    <name evidence="2" type="ORF">Psuf_028020</name>
</gene>
<reference evidence="2 3" key="2">
    <citation type="submission" date="2020-03" db="EMBL/GenBank/DDBJ databases">
        <authorList>
            <person name="Ichikawa N."/>
            <person name="Kimura A."/>
            <person name="Kitahashi Y."/>
            <person name="Uohara A."/>
        </authorList>
    </citation>
    <scope>NUCLEOTIDE SEQUENCE [LARGE SCALE GENOMIC DNA]</scope>
    <source>
        <strain evidence="2 3">NBRC 105367</strain>
    </source>
</reference>
<dbReference type="Proteomes" id="UP000503011">
    <property type="component" value="Chromosome"/>
</dbReference>
<dbReference type="KEGG" id="psuu:Psuf_028020"/>
<evidence type="ECO:0000313" key="2">
    <source>
        <dbReference type="EMBL" id="BCB85489.1"/>
    </source>
</evidence>
<reference evidence="2 3" key="1">
    <citation type="submission" date="2020-03" db="EMBL/GenBank/DDBJ databases">
        <title>Whole genome shotgun sequence of Phytohabitans suffuscus NBRC 105367.</title>
        <authorList>
            <person name="Komaki H."/>
            <person name="Tamura T."/>
        </authorList>
    </citation>
    <scope>NUCLEOTIDE SEQUENCE [LARGE SCALE GENOMIC DNA]</scope>
    <source>
        <strain evidence="2 3">NBRC 105367</strain>
    </source>
</reference>